<dbReference type="Proteomes" id="UP001253193">
    <property type="component" value="Unassembled WGS sequence"/>
</dbReference>
<evidence type="ECO:0000313" key="2">
    <source>
        <dbReference type="Proteomes" id="UP001253193"/>
    </source>
</evidence>
<reference evidence="1" key="1">
    <citation type="submission" date="2023-06" db="EMBL/GenBank/DDBJ databases">
        <title>Genomic Diversity of Vibrio spp. and Metagenomic Analysis of Pathogens in Florida Gulf Coastal Waters Following Hurricane Ian.</title>
        <authorList>
            <person name="Brumfield K.D."/>
        </authorList>
    </citation>
    <scope>NUCLEOTIDE SEQUENCE</scope>
    <source>
        <strain evidence="1">WBS2B-138</strain>
    </source>
</reference>
<dbReference type="AlphaFoldDB" id="A0AAW8Q674"/>
<dbReference type="EMBL" id="JAUHGG010000012">
    <property type="protein sequence ID" value="MDS1823779.1"/>
    <property type="molecule type" value="Genomic_DNA"/>
</dbReference>
<accession>A0AAW8Q674</accession>
<evidence type="ECO:0000313" key="1">
    <source>
        <dbReference type="EMBL" id="MDS1823779.1"/>
    </source>
</evidence>
<organism evidence="1 2">
    <name type="scientific">Vibrio parahaemolyticus</name>
    <dbReference type="NCBI Taxonomy" id="670"/>
    <lineage>
        <taxon>Bacteria</taxon>
        <taxon>Pseudomonadati</taxon>
        <taxon>Pseudomonadota</taxon>
        <taxon>Gammaproteobacteria</taxon>
        <taxon>Vibrionales</taxon>
        <taxon>Vibrionaceae</taxon>
        <taxon>Vibrio</taxon>
    </lineage>
</organism>
<protein>
    <submittedName>
        <fullName evidence="1">Uncharacterized protein</fullName>
    </submittedName>
</protein>
<dbReference type="RefSeq" id="WP_311020813.1">
    <property type="nucleotide sequence ID" value="NZ_JAUHGG010000012.1"/>
</dbReference>
<gene>
    <name evidence="1" type="ORF">QX249_24345</name>
</gene>
<comment type="caution">
    <text evidence="1">The sequence shown here is derived from an EMBL/GenBank/DDBJ whole genome shotgun (WGS) entry which is preliminary data.</text>
</comment>
<name>A0AAW8Q674_VIBPH</name>
<sequence>MSSPNNVVIDGVVYVPQHEIKPLSDELTQDVLKQLVSMRYFNEQHKMKRQAWDIINKISPSVAKLSEEDAYKLFHQED</sequence>
<proteinExistence type="predicted"/>